<dbReference type="SMART" id="SM00729">
    <property type="entry name" value="Elp3"/>
    <property type="match status" value="1"/>
</dbReference>
<dbReference type="PROSITE" id="PS51918">
    <property type="entry name" value="RADICAL_SAM"/>
    <property type="match status" value="1"/>
</dbReference>
<evidence type="ECO:0000256" key="3">
    <source>
        <dbReference type="ARBA" id="ARBA00033094"/>
    </source>
</evidence>
<dbReference type="GO" id="GO:0051539">
    <property type="term" value="F:4 iron, 4 sulfur cluster binding"/>
    <property type="evidence" value="ECO:0007669"/>
    <property type="project" value="InterPro"/>
</dbReference>
<dbReference type="CDD" id="cd01335">
    <property type="entry name" value="Radical_SAM"/>
    <property type="match status" value="1"/>
</dbReference>
<reference evidence="7 8" key="1">
    <citation type="journal article" date="2024" name="Nat. Commun.">
        <title>Phylogenomics reveals the evolutionary origins of lichenization in chlorophyte algae.</title>
        <authorList>
            <person name="Puginier C."/>
            <person name="Libourel C."/>
            <person name="Otte J."/>
            <person name="Skaloud P."/>
            <person name="Haon M."/>
            <person name="Grisel S."/>
            <person name="Petersen M."/>
            <person name="Berrin J.G."/>
            <person name="Delaux P.M."/>
            <person name="Dal Grande F."/>
            <person name="Keller J."/>
        </authorList>
    </citation>
    <scope>NUCLEOTIDE SEQUENCE [LARGE SCALE GENOMIC DNA]</scope>
    <source>
        <strain evidence="7 8">SAG 2043</strain>
    </source>
</reference>
<evidence type="ECO:0000256" key="2">
    <source>
        <dbReference type="ARBA" id="ARBA00014678"/>
    </source>
</evidence>
<evidence type="ECO:0000313" key="7">
    <source>
        <dbReference type="EMBL" id="KAK9814526.1"/>
    </source>
</evidence>
<keyword evidence="5" id="KW-0812">Transmembrane</keyword>
<sequence>MLSTDSSPAASSAYVHLPFCKRRCYYCDFPVSVVGANHSGQVVQDGMQAYVDLLCHEIKATHEMHTQPLQTIFFGGGTPSLIPPHMLQQILATLAQCFGIALNAEISMEADPGTFDAARLRDYMALGVKRFSVGVQAFQEDLLKACGRSHTLADVHEAIAAVHEAGVPAWSLDLMSGLPFLTPELWQQSLKEAIAAEPSHISVYDLQVEDKTPFGRWYKPGASPLPSDSTAANMYQAASQTLRHAGFEHYEVSNYAKPGFRCQHNLVYWHGAPFLAFGLGAASYLRSRRFSRPRKMAAYTAWVDGFCAAGGGVPGLELPAESAEDRLLDMVMLRLRLADGLDLRQVEDTFGRATAADVRRVLQRHVSTGLVTHNDTNVMRLSDPAGFLVSNDIISDVFAAVMPDE</sequence>
<dbReference type="InterPro" id="IPR007197">
    <property type="entry name" value="rSAM"/>
</dbReference>
<comment type="function">
    <text evidence="4">May be a heme chaperone, appears to bind heme. Homologous bacterial proteins do not have oxygen-independent coproporphyrinogen-III oxidase activity. Binds 1 [4Fe-4S] cluster. The cluster is coordinated with 3 cysteines and an exchangeable S-adenosyl-L-methionine.</text>
</comment>
<name>A0AAW1PLS9_9CHLO</name>
<keyword evidence="5" id="KW-0472">Membrane</keyword>
<dbReference type="AlphaFoldDB" id="A0AAW1PLS9"/>
<dbReference type="SFLD" id="SFLDG01065">
    <property type="entry name" value="anaerobic_coproporphyrinogen-I"/>
    <property type="match status" value="2"/>
</dbReference>
<gene>
    <name evidence="7" type="ORF">WJX72_007398</name>
</gene>
<dbReference type="NCBIfam" id="TIGR00539">
    <property type="entry name" value="hemN_rel"/>
    <property type="match status" value="1"/>
</dbReference>
<dbReference type="PANTHER" id="PTHR13932:SF5">
    <property type="entry name" value="RADICAL S-ADENOSYL METHIONINE DOMAIN-CONTAINING PROTEIN 1, MITOCHONDRIAL"/>
    <property type="match status" value="1"/>
</dbReference>
<dbReference type="Gene3D" id="3.30.750.200">
    <property type="match status" value="1"/>
</dbReference>
<protein>
    <recommendedName>
        <fullName evidence="2">Radical S-adenosyl methionine domain-containing protein 1, mitochondrial</fullName>
    </recommendedName>
    <alternativeName>
        <fullName evidence="3">Putative heme chaperone</fullName>
    </alternativeName>
</protein>
<dbReference type="GO" id="GO:0005737">
    <property type="term" value="C:cytoplasm"/>
    <property type="evidence" value="ECO:0007669"/>
    <property type="project" value="InterPro"/>
</dbReference>
<dbReference type="InterPro" id="IPR010723">
    <property type="entry name" value="HemN_C"/>
</dbReference>
<proteinExistence type="inferred from homology"/>
<evidence type="ECO:0000259" key="6">
    <source>
        <dbReference type="PROSITE" id="PS51918"/>
    </source>
</evidence>
<accession>A0AAW1PLS9</accession>
<evidence type="ECO:0000256" key="4">
    <source>
        <dbReference type="ARBA" id="ARBA00045130"/>
    </source>
</evidence>
<dbReference type="SFLD" id="SFLDF00562">
    <property type="entry name" value="HemN-like__clustered_with_heat"/>
    <property type="match status" value="1"/>
</dbReference>
<dbReference type="GO" id="GO:0004109">
    <property type="term" value="F:coproporphyrinogen oxidase activity"/>
    <property type="evidence" value="ECO:0007669"/>
    <property type="project" value="InterPro"/>
</dbReference>
<evidence type="ECO:0000256" key="1">
    <source>
        <dbReference type="ARBA" id="ARBA00006100"/>
    </source>
</evidence>
<dbReference type="GO" id="GO:0006779">
    <property type="term" value="P:porphyrin-containing compound biosynthetic process"/>
    <property type="evidence" value="ECO:0007669"/>
    <property type="project" value="InterPro"/>
</dbReference>
<comment type="caution">
    <text evidence="7">The sequence shown here is derived from an EMBL/GenBank/DDBJ whole genome shotgun (WGS) entry which is preliminary data.</text>
</comment>
<evidence type="ECO:0000256" key="5">
    <source>
        <dbReference type="SAM" id="Phobius"/>
    </source>
</evidence>
<dbReference type="EMBL" id="JALJOR010000007">
    <property type="protein sequence ID" value="KAK9814526.1"/>
    <property type="molecule type" value="Genomic_DNA"/>
</dbReference>
<dbReference type="SUPFAM" id="SSF102114">
    <property type="entry name" value="Radical SAM enzymes"/>
    <property type="match status" value="1"/>
</dbReference>
<evidence type="ECO:0000313" key="8">
    <source>
        <dbReference type="Proteomes" id="UP001489004"/>
    </source>
</evidence>
<dbReference type="Proteomes" id="UP001489004">
    <property type="component" value="Unassembled WGS sequence"/>
</dbReference>
<keyword evidence="8" id="KW-1185">Reference proteome</keyword>
<organism evidence="7 8">
    <name type="scientific">[Myrmecia] bisecta</name>
    <dbReference type="NCBI Taxonomy" id="41462"/>
    <lineage>
        <taxon>Eukaryota</taxon>
        <taxon>Viridiplantae</taxon>
        <taxon>Chlorophyta</taxon>
        <taxon>core chlorophytes</taxon>
        <taxon>Trebouxiophyceae</taxon>
        <taxon>Trebouxiales</taxon>
        <taxon>Trebouxiaceae</taxon>
        <taxon>Myrmecia</taxon>
    </lineage>
</organism>
<comment type="similarity">
    <text evidence="1">Belongs to the anaerobic coproporphyrinogen-III oxidase family. HemW subfamily.</text>
</comment>
<dbReference type="SFLD" id="SFLDG01082">
    <property type="entry name" value="B12-binding_domain_containing"/>
    <property type="match status" value="1"/>
</dbReference>
<feature type="transmembrane region" description="Helical" evidence="5">
    <location>
        <begin position="266"/>
        <end position="285"/>
    </location>
</feature>
<dbReference type="InterPro" id="IPR004559">
    <property type="entry name" value="HemW-like"/>
</dbReference>
<keyword evidence="5" id="KW-1133">Transmembrane helix</keyword>
<dbReference type="SFLD" id="SFLDS00029">
    <property type="entry name" value="Radical_SAM"/>
    <property type="match status" value="2"/>
</dbReference>
<dbReference type="Pfam" id="PF06969">
    <property type="entry name" value="HemN_C"/>
    <property type="match status" value="1"/>
</dbReference>
<dbReference type="InterPro" id="IPR058240">
    <property type="entry name" value="rSAM_sf"/>
</dbReference>
<feature type="domain" description="Radical SAM core" evidence="6">
    <location>
        <begin position="5"/>
        <end position="248"/>
    </location>
</feature>
<dbReference type="InterPro" id="IPR006638">
    <property type="entry name" value="Elp3/MiaA/NifB-like_rSAM"/>
</dbReference>
<dbReference type="InterPro" id="IPR034505">
    <property type="entry name" value="Coproporphyrinogen-III_oxidase"/>
</dbReference>
<dbReference type="SFLD" id="SFLDF00288">
    <property type="entry name" value="HemN-like__clustered_with_nucl"/>
    <property type="match status" value="1"/>
</dbReference>
<dbReference type="Pfam" id="PF04055">
    <property type="entry name" value="Radical_SAM"/>
    <property type="match status" value="1"/>
</dbReference>
<dbReference type="PANTHER" id="PTHR13932">
    <property type="entry name" value="COPROPORPHYRINIGEN III OXIDASE"/>
    <property type="match status" value="1"/>
</dbReference>